<accession>A0A5D2YDM5</accession>
<keyword evidence="2" id="KW-1185">Reference proteome</keyword>
<protein>
    <submittedName>
        <fullName evidence="1">Uncharacterized protein</fullName>
    </submittedName>
</protein>
<evidence type="ECO:0000313" key="2">
    <source>
        <dbReference type="Proteomes" id="UP000323597"/>
    </source>
</evidence>
<name>A0A5D2YDM5_GOSMU</name>
<sequence>MAISHFAGSQSKPLVCLGFKLNFRGAGIVTPSPRSTHGIIGAFVHLHLRRRRFSRARL</sequence>
<dbReference type="EMBL" id="CM017643">
    <property type="protein sequence ID" value="TYJ24156.1"/>
    <property type="molecule type" value="Genomic_DNA"/>
</dbReference>
<dbReference type="Proteomes" id="UP000323597">
    <property type="component" value="Chromosome A08"/>
</dbReference>
<dbReference type="AlphaFoldDB" id="A0A5D2YDM5"/>
<gene>
    <name evidence="1" type="ORF">E1A91_A08G242000v1</name>
</gene>
<reference evidence="1 2" key="1">
    <citation type="submission" date="2019-07" db="EMBL/GenBank/DDBJ databases">
        <title>WGS assembly of Gossypium mustelinum.</title>
        <authorList>
            <person name="Chen Z.J."/>
            <person name="Sreedasyam A."/>
            <person name="Ando A."/>
            <person name="Song Q."/>
            <person name="De L."/>
            <person name="Hulse-Kemp A."/>
            <person name="Ding M."/>
            <person name="Ye W."/>
            <person name="Kirkbride R."/>
            <person name="Jenkins J."/>
            <person name="Plott C."/>
            <person name="Lovell J."/>
            <person name="Lin Y.-M."/>
            <person name="Vaughn R."/>
            <person name="Liu B."/>
            <person name="Li W."/>
            <person name="Simpson S."/>
            <person name="Scheffler B."/>
            <person name="Saski C."/>
            <person name="Grover C."/>
            <person name="Hu G."/>
            <person name="Conover J."/>
            <person name="Carlson J."/>
            <person name="Shu S."/>
            <person name="Boston L."/>
            <person name="Williams M."/>
            <person name="Peterson D."/>
            <person name="Mcgee K."/>
            <person name="Jones D."/>
            <person name="Wendel J."/>
            <person name="Stelly D."/>
            <person name="Grimwood J."/>
            <person name="Schmutz J."/>
        </authorList>
    </citation>
    <scope>NUCLEOTIDE SEQUENCE [LARGE SCALE GENOMIC DNA]</scope>
    <source>
        <strain evidence="1">1408120.09</strain>
    </source>
</reference>
<evidence type="ECO:0000313" key="1">
    <source>
        <dbReference type="EMBL" id="TYJ24156.1"/>
    </source>
</evidence>
<organism evidence="1 2">
    <name type="scientific">Gossypium mustelinum</name>
    <name type="common">Cotton</name>
    <name type="synonym">Gossypium caicoense</name>
    <dbReference type="NCBI Taxonomy" id="34275"/>
    <lineage>
        <taxon>Eukaryota</taxon>
        <taxon>Viridiplantae</taxon>
        <taxon>Streptophyta</taxon>
        <taxon>Embryophyta</taxon>
        <taxon>Tracheophyta</taxon>
        <taxon>Spermatophyta</taxon>
        <taxon>Magnoliopsida</taxon>
        <taxon>eudicotyledons</taxon>
        <taxon>Gunneridae</taxon>
        <taxon>Pentapetalae</taxon>
        <taxon>rosids</taxon>
        <taxon>malvids</taxon>
        <taxon>Malvales</taxon>
        <taxon>Malvaceae</taxon>
        <taxon>Malvoideae</taxon>
        <taxon>Gossypium</taxon>
    </lineage>
</organism>
<proteinExistence type="predicted"/>